<name>I4F2T7_MODI5</name>
<keyword evidence="1" id="KW-0812">Transmembrane</keyword>
<dbReference type="eggNOG" id="COG1277">
    <property type="taxonomic scope" value="Bacteria"/>
</dbReference>
<organism evidence="2 3">
    <name type="scientific">Modestobacter italicus (strain DSM 44449 / CECT 9708 / BC 501)</name>
    <dbReference type="NCBI Taxonomy" id="2732864"/>
    <lineage>
        <taxon>Bacteria</taxon>
        <taxon>Bacillati</taxon>
        <taxon>Actinomycetota</taxon>
        <taxon>Actinomycetes</taxon>
        <taxon>Geodermatophilales</taxon>
        <taxon>Geodermatophilaceae</taxon>
        <taxon>Modestobacter</taxon>
    </lineage>
</organism>
<protein>
    <recommendedName>
        <fullName evidence="4">ABC transporter permease</fullName>
    </recommendedName>
</protein>
<dbReference type="OMA" id="LMVTNEF"/>
<evidence type="ECO:0000313" key="3">
    <source>
        <dbReference type="Proteomes" id="UP000006461"/>
    </source>
</evidence>
<dbReference type="STRING" id="477641.MODMU_4567"/>
<dbReference type="OrthoDB" id="5244396at2"/>
<gene>
    <name evidence="2" type="ordered locus">MODMU_4567</name>
</gene>
<dbReference type="PANTHER" id="PTHR37305">
    <property type="entry name" value="INTEGRAL MEMBRANE PROTEIN-RELATED"/>
    <property type="match status" value="1"/>
</dbReference>
<evidence type="ECO:0000256" key="1">
    <source>
        <dbReference type="SAM" id="Phobius"/>
    </source>
</evidence>
<dbReference type="AlphaFoldDB" id="I4F2T7"/>
<accession>I4F2T7</accession>
<keyword evidence="1" id="KW-0472">Membrane</keyword>
<evidence type="ECO:0000313" key="2">
    <source>
        <dbReference type="EMBL" id="CCH89950.1"/>
    </source>
</evidence>
<evidence type="ECO:0008006" key="4">
    <source>
        <dbReference type="Google" id="ProtNLM"/>
    </source>
</evidence>
<sequence>MGAVIARLTRAEWTKLLTTRVWIGLLLGSCVLVGGFAALFTGFAGSSGGGPDGQGLPAIGTADFEQLALGVSANATVLFVVLGIIGTTQEYRHRTATPTFLTSPHRGRVVVAKLLAYLVAAVPMALLVIAVDVLVVTVYAGARGAAPSLSGDNLRVLAGAWAALVIYAVIGVGVGALVRNQVGAIVGVLVYLFVVETIVQAIPAINSAYKWLPGGALEAMTATFGQTDLLSAWQGGLVLLSYGLVAAVLGTLLAVRRDVV</sequence>
<keyword evidence="1" id="KW-1133">Transmembrane helix</keyword>
<feature type="transmembrane region" description="Helical" evidence="1">
    <location>
        <begin position="160"/>
        <end position="178"/>
    </location>
</feature>
<feature type="transmembrane region" description="Helical" evidence="1">
    <location>
        <begin position="185"/>
        <end position="212"/>
    </location>
</feature>
<keyword evidence="3" id="KW-1185">Reference proteome</keyword>
<reference evidence="2 3" key="1">
    <citation type="journal article" date="2012" name="J. Bacteriol.">
        <title>Genome Sequence of Radiation-Resistant Modestobacter marinus Strain BC501, a Representative Actinobacterium That Thrives on Calcareous Stone Surfaces.</title>
        <authorList>
            <person name="Normand P."/>
            <person name="Gury J."/>
            <person name="Pujic P."/>
            <person name="Chouaia B."/>
            <person name="Crotti E."/>
            <person name="Brusetti L."/>
            <person name="Daffonchio D."/>
            <person name="Vacherie B."/>
            <person name="Barbe V."/>
            <person name="Medigue C."/>
            <person name="Calteau A."/>
            <person name="Ghodhbane-Gtari F."/>
            <person name="Essoussi I."/>
            <person name="Nouioui I."/>
            <person name="Abbassi-Ghozzi I."/>
            <person name="Gtari M."/>
        </authorList>
    </citation>
    <scope>NUCLEOTIDE SEQUENCE [LARGE SCALE GENOMIC DNA]</scope>
    <source>
        <strain evidence="3">BC 501</strain>
    </source>
</reference>
<feature type="transmembrane region" description="Helical" evidence="1">
    <location>
        <begin position="114"/>
        <end position="140"/>
    </location>
</feature>
<dbReference type="Proteomes" id="UP000006461">
    <property type="component" value="Chromosome"/>
</dbReference>
<dbReference type="KEGG" id="mmar:MODMU_4567"/>
<feature type="transmembrane region" description="Helical" evidence="1">
    <location>
        <begin position="64"/>
        <end position="85"/>
    </location>
</feature>
<proteinExistence type="predicted"/>
<feature type="transmembrane region" description="Helical" evidence="1">
    <location>
        <begin position="21"/>
        <end position="44"/>
    </location>
</feature>
<dbReference type="PANTHER" id="PTHR37305:SF1">
    <property type="entry name" value="MEMBRANE PROTEIN"/>
    <property type="match status" value="1"/>
</dbReference>
<dbReference type="EMBL" id="FO203431">
    <property type="protein sequence ID" value="CCH89950.1"/>
    <property type="molecule type" value="Genomic_DNA"/>
</dbReference>
<feature type="transmembrane region" description="Helical" evidence="1">
    <location>
        <begin position="232"/>
        <end position="255"/>
    </location>
</feature>
<dbReference type="HOGENOM" id="CLU_051674_3_0_11"/>